<dbReference type="EMBL" id="CAUM01000029">
    <property type="protein sequence ID" value="CCV04231.1"/>
    <property type="molecule type" value="Genomic_DNA"/>
</dbReference>
<evidence type="ECO:0000313" key="2">
    <source>
        <dbReference type="EMBL" id="CCV04231.1"/>
    </source>
</evidence>
<evidence type="ECO:0000313" key="3">
    <source>
        <dbReference type="Proteomes" id="UP000012062"/>
    </source>
</evidence>
<reference evidence="2 3" key="1">
    <citation type="submission" date="2013-02" db="EMBL/GenBank/DDBJ databases">
        <authorList>
            <person name="Genoscope - CEA"/>
        </authorList>
    </citation>
    <scope>NUCLEOTIDE SEQUENCE [LARGE SCALE GENOMIC DNA]</scope>
    <source>
        <strain evidence="2 3">STM 2683</strain>
    </source>
</reference>
<feature type="signal peptide" evidence="1">
    <location>
        <begin position="1"/>
        <end position="24"/>
    </location>
</feature>
<dbReference type="AlphaFoldDB" id="M5EX79"/>
<keyword evidence="3" id="KW-1185">Reference proteome</keyword>
<dbReference type="RefSeq" id="WP_008873211.1">
    <property type="nucleotide sequence ID" value="NZ_CAUM01000029.1"/>
</dbReference>
<dbReference type="OrthoDB" id="5455653at2"/>
<accession>M5EX79</accession>
<dbReference type="STRING" id="1297569.MESS2_1240009"/>
<comment type="caution">
    <text evidence="2">The sequence shown here is derived from an EMBL/GenBank/DDBJ whole genome shotgun (WGS) entry which is preliminary data.</text>
</comment>
<gene>
    <name evidence="2" type="ORF">MESS2_1240009</name>
</gene>
<name>M5EX79_9HYPH</name>
<proteinExistence type="predicted"/>
<dbReference type="Proteomes" id="UP000012062">
    <property type="component" value="Unassembled WGS sequence"/>
</dbReference>
<dbReference type="eggNOG" id="ENOG5032WUH">
    <property type="taxonomic scope" value="Bacteria"/>
</dbReference>
<keyword evidence="1" id="KW-0732">Signal</keyword>
<protein>
    <submittedName>
        <fullName evidence="2">Uncharacterized protein</fullName>
    </submittedName>
</protein>
<sequence length="149" mass="16067">MARRRAFLFALGLISAIGAGSASAQSAAEVNGNLDTLFGNHAPYQTFFDKLKKAVGSDDKATVAALVAYPFQARIKGKALKIKDQKQFLTDYDQIITQKVKGAVAKQTYATLFANWQGVSIGDGEIWFSGVCSNIACEQQTVRITAIND</sequence>
<organism evidence="2 3">
    <name type="scientific">Mesorhizobium metallidurans STM 2683</name>
    <dbReference type="NCBI Taxonomy" id="1297569"/>
    <lineage>
        <taxon>Bacteria</taxon>
        <taxon>Pseudomonadati</taxon>
        <taxon>Pseudomonadota</taxon>
        <taxon>Alphaproteobacteria</taxon>
        <taxon>Hyphomicrobiales</taxon>
        <taxon>Phyllobacteriaceae</taxon>
        <taxon>Mesorhizobium</taxon>
    </lineage>
</organism>
<evidence type="ECO:0000256" key="1">
    <source>
        <dbReference type="SAM" id="SignalP"/>
    </source>
</evidence>
<feature type="chain" id="PRO_5004066468" evidence="1">
    <location>
        <begin position="25"/>
        <end position="149"/>
    </location>
</feature>